<dbReference type="GO" id="GO:0005249">
    <property type="term" value="F:voltage-gated potassium channel activity"/>
    <property type="evidence" value="ECO:0007669"/>
    <property type="project" value="InterPro"/>
</dbReference>
<feature type="region of interest" description="Disordered" evidence="17">
    <location>
        <begin position="711"/>
        <end position="755"/>
    </location>
</feature>
<keyword evidence="16" id="KW-0407">Ion channel</keyword>
<gene>
    <name evidence="20" type="ORF">AMSG_08511</name>
</gene>
<dbReference type="GO" id="GO:0009922">
    <property type="term" value="F:fatty acid elongase activity"/>
    <property type="evidence" value="ECO:0007669"/>
    <property type="project" value="InterPro"/>
</dbReference>
<dbReference type="InterPro" id="IPR014710">
    <property type="entry name" value="RmlC-like_jellyroll"/>
</dbReference>
<feature type="transmembrane region" description="Helical" evidence="18">
    <location>
        <begin position="256"/>
        <end position="277"/>
    </location>
</feature>
<evidence type="ECO:0000313" key="20">
    <source>
        <dbReference type="EMBL" id="KNC52643.1"/>
    </source>
</evidence>
<dbReference type="GO" id="GO:0005886">
    <property type="term" value="C:plasma membrane"/>
    <property type="evidence" value="ECO:0007669"/>
    <property type="project" value="TreeGrafter"/>
</dbReference>
<reference evidence="20 21" key="1">
    <citation type="submission" date="2010-05" db="EMBL/GenBank/DDBJ databases">
        <title>The Genome Sequence of Thecamonas trahens ATCC 50062.</title>
        <authorList>
            <consortium name="The Broad Institute Genome Sequencing Platform"/>
            <person name="Russ C."/>
            <person name="Cuomo C."/>
            <person name="Shea T."/>
            <person name="Young S.K."/>
            <person name="Zeng Q."/>
            <person name="Koehrsen M."/>
            <person name="Haas B."/>
            <person name="Borodovsky M."/>
            <person name="Guigo R."/>
            <person name="Alvarado L."/>
            <person name="Berlin A."/>
            <person name="Bochicchio J."/>
            <person name="Borenstein D."/>
            <person name="Chapman S."/>
            <person name="Chen Z."/>
            <person name="Freedman E."/>
            <person name="Gellesch M."/>
            <person name="Goldberg J."/>
            <person name="Griggs A."/>
            <person name="Gujja S."/>
            <person name="Heilman E."/>
            <person name="Heiman D."/>
            <person name="Hepburn T."/>
            <person name="Howarth C."/>
            <person name="Jen D."/>
            <person name="Larson L."/>
            <person name="Mehta T."/>
            <person name="Park D."/>
            <person name="Pearson M."/>
            <person name="Roberts A."/>
            <person name="Saif S."/>
            <person name="Shenoy N."/>
            <person name="Sisk P."/>
            <person name="Stolte C."/>
            <person name="Sykes S."/>
            <person name="Thomson T."/>
            <person name="Walk T."/>
            <person name="White J."/>
            <person name="Yandava C."/>
            <person name="Burger G."/>
            <person name="Gray M.W."/>
            <person name="Holland P.W.H."/>
            <person name="King N."/>
            <person name="Lang F.B.F."/>
            <person name="Roger A.J."/>
            <person name="Ruiz-Trillo I."/>
            <person name="Lander E."/>
            <person name="Nusbaum C."/>
        </authorList>
    </citation>
    <scope>NUCLEOTIDE SEQUENCE [LARGE SCALE GENOMIC DNA]</scope>
    <source>
        <strain evidence="20 21">ATCC 50062</strain>
    </source>
</reference>
<feature type="transmembrane region" description="Helical" evidence="18">
    <location>
        <begin position="1047"/>
        <end position="1068"/>
    </location>
</feature>
<feature type="transmembrane region" description="Helical" evidence="18">
    <location>
        <begin position="970"/>
        <end position="992"/>
    </location>
</feature>
<keyword evidence="4" id="KW-0633">Potassium transport</keyword>
<evidence type="ECO:0000256" key="11">
    <source>
        <dbReference type="ARBA" id="ARBA00022989"/>
    </source>
</evidence>
<evidence type="ECO:0000256" key="18">
    <source>
        <dbReference type="SAM" id="Phobius"/>
    </source>
</evidence>
<feature type="transmembrane region" description="Helical" evidence="18">
    <location>
        <begin position="1080"/>
        <end position="1100"/>
    </location>
</feature>
<organism evidence="20 21">
    <name type="scientific">Thecamonas trahens ATCC 50062</name>
    <dbReference type="NCBI Taxonomy" id="461836"/>
    <lineage>
        <taxon>Eukaryota</taxon>
        <taxon>Apusozoa</taxon>
        <taxon>Apusomonadida</taxon>
        <taxon>Apusomonadidae</taxon>
        <taxon>Thecamonas</taxon>
    </lineage>
</organism>
<dbReference type="PANTHER" id="PTHR10217:SF435">
    <property type="entry name" value="POTASSIUM VOLTAGE-GATED CHANNEL PROTEIN EAG"/>
    <property type="match status" value="1"/>
</dbReference>
<feature type="transmembrane region" description="Helical" evidence="18">
    <location>
        <begin position="1004"/>
        <end position="1027"/>
    </location>
</feature>
<dbReference type="GO" id="GO:0034702">
    <property type="term" value="C:monoatomic ion channel complex"/>
    <property type="evidence" value="ECO:0007669"/>
    <property type="project" value="UniProtKB-KW"/>
</dbReference>
<dbReference type="OrthoDB" id="434092at2759"/>
<dbReference type="eggNOG" id="KOG3072">
    <property type="taxonomic scope" value="Eukaryota"/>
</dbReference>
<feature type="compositionally biased region" description="Polar residues" evidence="17">
    <location>
        <begin position="711"/>
        <end position="721"/>
    </location>
</feature>
<keyword evidence="12" id="KW-0406">Ion transport</keyword>
<keyword evidence="15" id="KW-0275">Fatty acid biosynthesis</keyword>
<dbReference type="Gene3D" id="1.10.287.70">
    <property type="match status" value="1"/>
</dbReference>
<evidence type="ECO:0000256" key="7">
    <source>
        <dbReference type="ARBA" id="ARBA00022826"/>
    </source>
</evidence>
<keyword evidence="6 18" id="KW-0812">Transmembrane</keyword>
<evidence type="ECO:0000256" key="6">
    <source>
        <dbReference type="ARBA" id="ARBA00022692"/>
    </source>
</evidence>
<feature type="compositionally biased region" description="Low complexity" evidence="17">
    <location>
        <begin position="808"/>
        <end position="822"/>
    </location>
</feature>
<name>A0A0L0DMM3_THETB</name>
<evidence type="ECO:0000256" key="5">
    <source>
        <dbReference type="ARBA" id="ARBA00022679"/>
    </source>
</evidence>
<dbReference type="eggNOG" id="KOG0498">
    <property type="taxonomic scope" value="Eukaryota"/>
</dbReference>
<evidence type="ECO:0000313" key="21">
    <source>
        <dbReference type="Proteomes" id="UP000054408"/>
    </source>
</evidence>
<evidence type="ECO:0000256" key="10">
    <source>
        <dbReference type="ARBA" id="ARBA00022958"/>
    </source>
</evidence>
<dbReference type="Gene3D" id="1.10.287.630">
    <property type="entry name" value="Helix hairpin bin"/>
    <property type="match status" value="1"/>
</dbReference>
<evidence type="ECO:0000256" key="2">
    <source>
        <dbReference type="ARBA" id="ARBA00022448"/>
    </source>
</evidence>
<evidence type="ECO:0000256" key="16">
    <source>
        <dbReference type="ARBA" id="ARBA00023303"/>
    </source>
</evidence>
<dbReference type="AlphaFoldDB" id="A0A0L0DMM3"/>
<dbReference type="GO" id="GO:0006633">
    <property type="term" value="P:fatty acid biosynthetic process"/>
    <property type="evidence" value="ECO:0007669"/>
    <property type="project" value="UniProtKB-KW"/>
</dbReference>
<dbReference type="PROSITE" id="PS50042">
    <property type="entry name" value="CNMP_BINDING_3"/>
    <property type="match status" value="1"/>
</dbReference>
<keyword evidence="8" id="KW-0276">Fatty acid metabolism</keyword>
<dbReference type="GeneID" id="25567190"/>
<keyword evidence="9" id="KW-0851">Voltage-gated channel</keyword>
<dbReference type="Pfam" id="PF00520">
    <property type="entry name" value="Ion_trans"/>
    <property type="match status" value="1"/>
</dbReference>
<keyword evidence="10" id="KW-0630">Potassium</keyword>
<feature type="transmembrane region" description="Helical" evidence="18">
    <location>
        <begin position="1174"/>
        <end position="1197"/>
    </location>
</feature>
<evidence type="ECO:0000256" key="13">
    <source>
        <dbReference type="ARBA" id="ARBA00023098"/>
    </source>
</evidence>
<dbReference type="SMART" id="SM00100">
    <property type="entry name" value="cNMP"/>
    <property type="match status" value="1"/>
</dbReference>
<evidence type="ECO:0000256" key="9">
    <source>
        <dbReference type="ARBA" id="ARBA00022882"/>
    </source>
</evidence>
<dbReference type="InterPro" id="IPR003938">
    <property type="entry name" value="K_chnl_volt-dep_EAG/ELK/ERG"/>
</dbReference>
<dbReference type="PROSITE" id="PS00888">
    <property type="entry name" value="CNMP_BINDING_1"/>
    <property type="match status" value="1"/>
</dbReference>
<dbReference type="InterPro" id="IPR002076">
    <property type="entry name" value="ELO_fam"/>
</dbReference>
<dbReference type="InterPro" id="IPR018490">
    <property type="entry name" value="cNMP-bd_dom_sf"/>
</dbReference>
<feature type="compositionally biased region" description="Low complexity" evidence="17">
    <location>
        <begin position="29"/>
        <end position="64"/>
    </location>
</feature>
<evidence type="ECO:0000256" key="1">
    <source>
        <dbReference type="ARBA" id="ARBA00004141"/>
    </source>
</evidence>
<comment type="subcellular location">
    <subcellularLocation>
        <location evidence="1">Membrane</location>
        <topology evidence="1">Multi-pass membrane protein</topology>
    </subcellularLocation>
</comment>
<evidence type="ECO:0000256" key="4">
    <source>
        <dbReference type="ARBA" id="ARBA00022538"/>
    </source>
</evidence>
<dbReference type="FunFam" id="1.10.287.70:FF:000123">
    <property type="entry name" value="Potassium channel KAT3"/>
    <property type="match status" value="1"/>
</dbReference>
<keyword evidence="5" id="KW-0808">Transferase</keyword>
<dbReference type="InterPro" id="IPR018488">
    <property type="entry name" value="cNMP-bd_CS"/>
</dbReference>
<feature type="transmembrane region" description="Helical" evidence="18">
    <location>
        <begin position="1136"/>
        <end position="1162"/>
    </location>
</feature>
<dbReference type="STRING" id="461836.A0A0L0DMM3"/>
<keyword evidence="11 18" id="KW-1133">Transmembrane helix</keyword>
<keyword evidence="14 18" id="KW-0472">Membrane</keyword>
<dbReference type="InterPro" id="IPR050818">
    <property type="entry name" value="KCNH_animal-type"/>
</dbReference>
<dbReference type="InterPro" id="IPR030457">
    <property type="entry name" value="ELO_CS"/>
</dbReference>
<feature type="domain" description="Cyclic nucleotide-binding" evidence="19">
    <location>
        <begin position="555"/>
        <end position="656"/>
    </location>
</feature>
<dbReference type="EMBL" id="GL349474">
    <property type="protein sequence ID" value="KNC52643.1"/>
    <property type="molecule type" value="Genomic_DNA"/>
</dbReference>
<evidence type="ECO:0000256" key="12">
    <source>
        <dbReference type="ARBA" id="ARBA00023065"/>
    </source>
</evidence>
<dbReference type="CDD" id="cd00038">
    <property type="entry name" value="CAP_ED"/>
    <property type="match status" value="1"/>
</dbReference>
<keyword evidence="13" id="KW-0443">Lipid metabolism</keyword>
<dbReference type="Pfam" id="PF00027">
    <property type="entry name" value="cNMP_binding"/>
    <property type="match status" value="1"/>
</dbReference>
<dbReference type="PROSITE" id="PS01188">
    <property type="entry name" value="ELO"/>
    <property type="match status" value="1"/>
</dbReference>
<protein>
    <submittedName>
        <fullName evidence="20">Hyperpolarization-activated ion channel</fullName>
    </submittedName>
</protein>
<accession>A0A0L0DMM3</accession>
<feature type="transmembrane region" description="Helical" evidence="18">
    <location>
        <begin position="305"/>
        <end position="328"/>
    </location>
</feature>
<feature type="compositionally biased region" description="Low complexity" evidence="17">
    <location>
        <begin position="91"/>
        <end position="100"/>
    </location>
</feature>
<feature type="compositionally biased region" description="Low complexity" evidence="17">
    <location>
        <begin position="1"/>
        <end position="13"/>
    </location>
</feature>
<dbReference type="OMA" id="ARHWELE"/>
<dbReference type="SUPFAM" id="SSF81324">
    <property type="entry name" value="Voltage-gated potassium channels"/>
    <property type="match status" value="1"/>
</dbReference>
<feature type="transmembrane region" description="Helical" evidence="18">
    <location>
        <begin position="378"/>
        <end position="402"/>
    </location>
</feature>
<keyword evidence="3" id="KW-0444">Lipid biosynthesis</keyword>
<dbReference type="PRINTS" id="PR01463">
    <property type="entry name" value="EAGCHANLFMLY"/>
</dbReference>
<evidence type="ECO:0000256" key="14">
    <source>
        <dbReference type="ARBA" id="ARBA00023136"/>
    </source>
</evidence>
<feature type="region of interest" description="Disordered" evidence="17">
    <location>
        <begin position="798"/>
        <end position="824"/>
    </location>
</feature>
<dbReference type="Gene3D" id="2.60.120.10">
    <property type="entry name" value="Jelly Rolls"/>
    <property type="match status" value="1"/>
</dbReference>
<feature type="compositionally biased region" description="Low complexity" evidence="17">
    <location>
        <begin position="148"/>
        <end position="157"/>
    </location>
</feature>
<evidence type="ECO:0000256" key="17">
    <source>
        <dbReference type="SAM" id="MobiDB-lite"/>
    </source>
</evidence>
<sequence>MSFIPSSPARASPAPMPRSKLRLSYTRDSAPSSSSSSSSSPASSSSSSALSSSPNANAAGASAAGEGGTAMDFLQTEYPSSDSTAMALEAVAAASASPSKSPKPHHLQLPGSIATDSAGSQERDRQSAAVAAKPRRSATSLSPRAHHGASGSSSSSREPQPRAVPDPDQAPLKDRPEAVSTLSTGRSSSSSMVFMKDLPGVEGWDDEEYGSMFRVPHKWVIHPNHPWRQAFDAVMAVVLVYMVLIIPFRVCFSVEATGFFFIMETTMDFFFIVDIVFNFRTAYFSSRNVLIYEPRAIAQHYLKTWFVVDFISAFPIDLFALLFLGGSGTSQRNLLRVPKIVRMIRLARLVRLLRIFRLSRLYRKFQSHVDVNSAVFRLIKLFVMIVVLAHFLACFFFLTAVLEPASAQTWVRIYGIEDSYVFNQYVTSYYWAIQTVASLGLGDIVPGTTVEQVFVIFSITLGVGAYSYAVGSTSFLVQHMAHNPVQEKIDAVNNYMRYRQLPNVMQVAIREHYLFAWQRHHAVRNEDRILSELSGSLRTQVALFLHREILASVNLFDGCSASFITELIARLRPQAAAPGEVIVRQGELGDRMFVIIAGKVEVVTADGSVVLATLGQGAYFGEAALVDDTTVRSATIRALTYCDLDMLTRTDFVQILVQHPDEIESLSIVRQANVRKQMQRTLEIARASPAGAQLRTTASLNMHASLSTAARHSGSSVSMYNTGDHGSPMGLTTSFRTPPRSPAQHGLASGKSPSGANLATLHLDLSNMRRDSLSTFVDKNAHRMPGFVVSVLENEGDAGHETATGTPRAGSSRRGSVSTSRRLSVDAARRSSLSIMASRARSSKGNVADYAVNGQTLRLAVSMEPESPGAAPPMPRLVAVAMSVGQSPTMGAFRALIARRLEVPLHALGALYVESRSVGGSVQEQPIETMVDILGLAELTRLFVRRRLHARHWELEFDGIAASAAAGEHYLWLMAVFIPGYLLAIVIGKAIMANRSPFSLKTALIAWNAGLALFSAIGAARLLPHLAMMISHRGLYFAVCAEPKNSYGLGASGLWTFFFIYSKIPELVDTAFIILRKKKLLFLHYYHHCTVLAYCLHSYATTAAPGLWFASLNLFVHAIMYSYYALAAAGHRPSWAIAVTILQIVQMVVGMSLAAAVAYFWSLNKPCHQAPSNMIAGLAMYASYFVLFFIFFLHRYVTGGSSSKEKPSAKPKAE</sequence>
<feature type="transmembrane region" description="Helical" evidence="18">
    <location>
        <begin position="230"/>
        <end position="250"/>
    </location>
</feature>
<evidence type="ECO:0000256" key="3">
    <source>
        <dbReference type="ARBA" id="ARBA00022516"/>
    </source>
</evidence>
<feature type="region of interest" description="Disordered" evidence="17">
    <location>
        <begin position="91"/>
        <end position="186"/>
    </location>
</feature>
<dbReference type="Pfam" id="PF01151">
    <property type="entry name" value="ELO"/>
    <property type="match status" value="1"/>
</dbReference>
<evidence type="ECO:0000256" key="15">
    <source>
        <dbReference type="ARBA" id="ARBA00023160"/>
    </source>
</evidence>
<dbReference type="RefSeq" id="XP_013755195.1">
    <property type="nucleotide sequence ID" value="XM_013899741.1"/>
</dbReference>
<dbReference type="InterPro" id="IPR005821">
    <property type="entry name" value="Ion_trans_dom"/>
</dbReference>
<dbReference type="Proteomes" id="UP000054408">
    <property type="component" value="Unassembled WGS sequence"/>
</dbReference>
<keyword evidence="7" id="KW-0631">Potassium channel</keyword>
<dbReference type="PANTHER" id="PTHR10217">
    <property type="entry name" value="VOLTAGE AND LIGAND GATED POTASSIUM CHANNEL"/>
    <property type="match status" value="1"/>
</dbReference>
<evidence type="ECO:0000256" key="8">
    <source>
        <dbReference type="ARBA" id="ARBA00022832"/>
    </source>
</evidence>
<proteinExistence type="predicted"/>
<feature type="transmembrane region" description="Helical" evidence="18">
    <location>
        <begin position="1106"/>
        <end position="1124"/>
    </location>
</feature>
<feature type="region of interest" description="Disordered" evidence="17">
    <location>
        <begin position="1"/>
        <end position="66"/>
    </location>
</feature>
<dbReference type="SUPFAM" id="SSF51206">
    <property type="entry name" value="cAMP-binding domain-like"/>
    <property type="match status" value="1"/>
</dbReference>
<evidence type="ECO:0000259" key="19">
    <source>
        <dbReference type="PROSITE" id="PS50042"/>
    </source>
</evidence>
<keyword evidence="2" id="KW-0813">Transport</keyword>
<keyword evidence="21" id="KW-1185">Reference proteome</keyword>
<dbReference type="InterPro" id="IPR000595">
    <property type="entry name" value="cNMP-bd_dom"/>
</dbReference>
<dbReference type="PROSITE" id="PS00889">
    <property type="entry name" value="CNMP_BINDING_2"/>
    <property type="match status" value="1"/>
</dbReference>
<dbReference type="GO" id="GO:0042391">
    <property type="term" value="P:regulation of membrane potential"/>
    <property type="evidence" value="ECO:0007669"/>
    <property type="project" value="TreeGrafter"/>
</dbReference>